<keyword evidence="3" id="KW-0032">Aminotransferase</keyword>
<dbReference type="GO" id="GO:0009082">
    <property type="term" value="P:branched-chain amino acid biosynthetic process"/>
    <property type="evidence" value="ECO:0007669"/>
    <property type="project" value="UniProtKB-KW"/>
</dbReference>
<reference evidence="3 4" key="1">
    <citation type="submission" date="2015-09" db="EMBL/GenBank/DDBJ databases">
        <title>Complete genome sequence of Defluviimonas alba cai42t isolated from an oilfield in Xinjiang.</title>
        <authorList>
            <person name="Geng S."/>
            <person name="Pan X."/>
            <person name="Wu X."/>
        </authorList>
    </citation>
    <scope>NUCLEOTIDE SEQUENCE [LARGE SCALE GENOMIC DNA]</scope>
    <source>
        <strain evidence="4">cai42</strain>
    </source>
</reference>
<comment type="similarity">
    <text evidence="1">Belongs to the class-IV pyridoxal-phosphate-dependent aminotransferase family.</text>
</comment>
<proteinExistence type="inferred from homology"/>
<dbReference type="STRING" id="1335048.AKL17_4554"/>
<keyword evidence="3" id="KW-0808">Transferase</keyword>
<dbReference type="SUPFAM" id="SSF52540">
    <property type="entry name" value="P-loop containing nucleoside triphosphate hydrolases"/>
    <property type="match status" value="1"/>
</dbReference>
<evidence type="ECO:0000256" key="1">
    <source>
        <dbReference type="ARBA" id="ARBA00009320"/>
    </source>
</evidence>
<evidence type="ECO:0000256" key="2">
    <source>
        <dbReference type="ARBA" id="ARBA00023304"/>
    </source>
</evidence>
<protein>
    <submittedName>
        <fullName evidence="3">Putative branched-chain amino acid aminotransferase</fullName>
    </submittedName>
</protein>
<dbReference type="GO" id="GO:0008483">
    <property type="term" value="F:transaminase activity"/>
    <property type="evidence" value="ECO:0007669"/>
    <property type="project" value="UniProtKB-KW"/>
</dbReference>
<dbReference type="Proteomes" id="UP000076128">
    <property type="component" value="Chromosome"/>
</dbReference>
<dbReference type="Pfam" id="PF19798">
    <property type="entry name" value="Sulfotransfer_5"/>
    <property type="match status" value="1"/>
</dbReference>
<gene>
    <name evidence="3" type="ORF">AKL17_4554</name>
</gene>
<evidence type="ECO:0000313" key="4">
    <source>
        <dbReference type="Proteomes" id="UP000076128"/>
    </source>
</evidence>
<dbReference type="OrthoDB" id="272985at2"/>
<organism evidence="3 4">
    <name type="scientific">Frigidibacter mobilis</name>
    <dbReference type="NCBI Taxonomy" id="1335048"/>
    <lineage>
        <taxon>Bacteria</taxon>
        <taxon>Pseudomonadati</taxon>
        <taxon>Pseudomonadota</taxon>
        <taxon>Alphaproteobacteria</taxon>
        <taxon>Rhodobacterales</taxon>
        <taxon>Paracoccaceae</taxon>
        <taxon>Frigidibacter</taxon>
    </lineage>
</organism>
<dbReference type="InterPro" id="IPR027417">
    <property type="entry name" value="P-loop_NTPase"/>
</dbReference>
<dbReference type="PANTHER" id="PTHR42743">
    <property type="entry name" value="AMINO-ACID AMINOTRANSFERASE"/>
    <property type="match status" value="1"/>
</dbReference>
<dbReference type="PANTHER" id="PTHR42743:SF11">
    <property type="entry name" value="AMINODEOXYCHORISMATE LYASE"/>
    <property type="match status" value="1"/>
</dbReference>
<dbReference type="EMBL" id="CP012661">
    <property type="protein sequence ID" value="AMY71766.1"/>
    <property type="molecule type" value="Genomic_DNA"/>
</dbReference>
<keyword evidence="2" id="KW-0100">Branched-chain amino acid biosynthesis</keyword>
<sequence>MWSGPRNLSTAMMYAFAARGDCAVWDEPFYAAYLAATGLDHPMRDEILAAHEADPDKVAAACSGPIPQEQSLFYQKHMTVHMIPGIDRGFMRDCVNVFLIRHPARVVASYAKKREDPSLADIGFVQQAELFDEVSGWLGRAPVVVDSLDIRANPRQMLHKLCDAVDIPFTEKMLTWPAGGHPSDGVWAPHWYGAVHRSTGFGEPEGPLPDLSPEYQALVDQALPHHERLAAFKL</sequence>
<dbReference type="Gene3D" id="3.40.50.300">
    <property type="entry name" value="P-loop containing nucleotide triphosphate hydrolases"/>
    <property type="match status" value="1"/>
</dbReference>
<keyword evidence="4" id="KW-1185">Reference proteome</keyword>
<dbReference type="KEGG" id="daa:AKL17_4554"/>
<dbReference type="AlphaFoldDB" id="A0A159Z8B7"/>
<dbReference type="InterPro" id="IPR050571">
    <property type="entry name" value="Class-IV_PLP-Dep_Aminotrnsfr"/>
</dbReference>
<keyword evidence="2" id="KW-0028">Amino-acid biosynthesis</keyword>
<name>A0A159Z8B7_9RHOB</name>
<accession>A0A159Z8B7</accession>
<evidence type="ECO:0000313" key="3">
    <source>
        <dbReference type="EMBL" id="AMY71766.1"/>
    </source>
</evidence>
<dbReference type="PATRIC" id="fig|1335048.3.peg.4727"/>